<dbReference type="AlphaFoldDB" id="A0A443PZT2"/>
<evidence type="ECO:0000313" key="1">
    <source>
        <dbReference type="EMBL" id="RWR96269.1"/>
    </source>
</evidence>
<dbReference type="InterPro" id="IPR051824">
    <property type="entry name" value="LRR_Rcpt-Like_S/T_Kinase"/>
</dbReference>
<protein>
    <submittedName>
        <fullName evidence="1">Putative LRR receptor-like serine/threonine-protein kinase</fullName>
    </submittedName>
</protein>
<sequence>MAPEYALHGYLTDKADVYCFGIVALESAYVLQERGSLLELVDPKLGSEFNKEEAIGMITIALLRTSTSSTLPCLPCLRPSLNTFEEINLNLLE</sequence>
<dbReference type="GO" id="GO:0016301">
    <property type="term" value="F:kinase activity"/>
    <property type="evidence" value="ECO:0007669"/>
    <property type="project" value="UniProtKB-KW"/>
</dbReference>
<comment type="caution">
    <text evidence="1">The sequence shown here is derived from an EMBL/GenBank/DDBJ whole genome shotgun (WGS) entry which is preliminary data.</text>
</comment>
<proteinExistence type="predicted"/>
<accession>A0A443PZT2</accession>
<dbReference type="SUPFAM" id="SSF56112">
    <property type="entry name" value="Protein kinase-like (PK-like)"/>
    <property type="match status" value="1"/>
</dbReference>
<evidence type="ECO:0000313" key="2">
    <source>
        <dbReference type="Proteomes" id="UP000283530"/>
    </source>
</evidence>
<keyword evidence="1" id="KW-0808">Transferase</keyword>
<dbReference type="PANTHER" id="PTHR48006">
    <property type="entry name" value="LEUCINE-RICH REPEAT-CONTAINING PROTEIN DDB_G0281931-RELATED"/>
    <property type="match status" value="1"/>
</dbReference>
<dbReference type="InterPro" id="IPR011009">
    <property type="entry name" value="Kinase-like_dom_sf"/>
</dbReference>
<gene>
    <name evidence="1" type="ORF">CKAN_02564700</name>
</gene>
<dbReference type="Gene3D" id="1.10.510.10">
    <property type="entry name" value="Transferase(Phosphotransferase) domain 1"/>
    <property type="match status" value="1"/>
</dbReference>
<reference evidence="1 2" key="1">
    <citation type="journal article" date="2019" name="Nat. Plants">
        <title>Stout camphor tree genome fills gaps in understanding of flowering plant genome evolution.</title>
        <authorList>
            <person name="Chaw S.M."/>
            <person name="Liu Y.C."/>
            <person name="Wu Y.W."/>
            <person name="Wang H.Y."/>
            <person name="Lin C.I."/>
            <person name="Wu C.S."/>
            <person name="Ke H.M."/>
            <person name="Chang L.Y."/>
            <person name="Hsu C.Y."/>
            <person name="Yang H.T."/>
            <person name="Sudianto E."/>
            <person name="Hsu M.H."/>
            <person name="Wu K.P."/>
            <person name="Wang L.N."/>
            <person name="Leebens-Mack J.H."/>
            <person name="Tsai I.J."/>
        </authorList>
    </citation>
    <scope>NUCLEOTIDE SEQUENCE [LARGE SCALE GENOMIC DNA]</scope>
    <source>
        <strain evidence="2">cv. Chaw 1501</strain>
        <tissue evidence="1">Young leaves</tissue>
    </source>
</reference>
<keyword evidence="1" id="KW-0675">Receptor</keyword>
<dbReference type="PANTHER" id="PTHR48006:SF68">
    <property type="entry name" value="PROTEIN KINASE DOMAIN-CONTAINING PROTEIN"/>
    <property type="match status" value="1"/>
</dbReference>
<dbReference type="EMBL" id="QPKB01000012">
    <property type="protein sequence ID" value="RWR96269.1"/>
    <property type="molecule type" value="Genomic_DNA"/>
</dbReference>
<keyword evidence="2" id="KW-1185">Reference proteome</keyword>
<dbReference type="OrthoDB" id="1938112at2759"/>
<dbReference type="STRING" id="337451.A0A443PZT2"/>
<organism evidence="1 2">
    <name type="scientific">Cinnamomum micranthum f. kanehirae</name>
    <dbReference type="NCBI Taxonomy" id="337451"/>
    <lineage>
        <taxon>Eukaryota</taxon>
        <taxon>Viridiplantae</taxon>
        <taxon>Streptophyta</taxon>
        <taxon>Embryophyta</taxon>
        <taxon>Tracheophyta</taxon>
        <taxon>Spermatophyta</taxon>
        <taxon>Magnoliopsida</taxon>
        <taxon>Magnoliidae</taxon>
        <taxon>Laurales</taxon>
        <taxon>Lauraceae</taxon>
        <taxon>Cinnamomum</taxon>
    </lineage>
</organism>
<name>A0A443PZT2_9MAGN</name>
<dbReference type="Proteomes" id="UP000283530">
    <property type="component" value="Unassembled WGS sequence"/>
</dbReference>
<keyword evidence="1" id="KW-0418">Kinase</keyword>